<evidence type="ECO:0000259" key="2">
    <source>
        <dbReference type="Pfam" id="PF21277"/>
    </source>
</evidence>
<feature type="region of interest" description="Disordered" evidence="1">
    <location>
        <begin position="179"/>
        <end position="200"/>
    </location>
</feature>
<protein>
    <recommendedName>
        <fullName evidence="2">Type VI secretion system spike protein VgrG3-like C-terminal domain-containing protein</fullName>
    </recommendedName>
</protein>
<evidence type="ECO:0000256" key="1">
    <source>
        <dbReference type="SAM" id="MobiDB-lite"/>
    </source>
</evidence>
<sequence>MVNLSSISSQLAALQKVAELRRTRGDMGGAAGDPFATMLRGIMTGGPSKLSGIEAQLMLGGQFLGAMSGADAGREAGELAGLGDAALFMDSLSEFAPKGGAGGLAGLGGGTLASGLPGGAGALATVLEAMNGGRDAALASGGALSGRGIAGTGRVLKPSGAHAAVISPKAEEPTVIASPAQSPGQTMASAAGHVGKTSPVHDAGHAEMVRRAYGSGEAAKLAGLLAARFESGGDPGAVGHDRVGGTSYGMYQIASRTGTFGEFLTFLDRREPGFAAELRAAGNPDTGSRSGGVPDAWRGIAAREPDRFADLQHEFIRTTHFMPAARKVAQMTGLDFAGEGGVLAQVLWSTAVQHGASGSARIFARAVDSARESAPDDFGRALIKEVYRERGGQFGSSTRQVQAAVHNRFDSEMELALAMFDDSGSADFMA</sequence>
<gene>
    <name evidence="3" type="ORF">GGQ74_002150</name>
</gene>
<keyword evidence="4" id="KW-1185">Reference proteome</keyword>
<feature type="compositionally biased region" description="Polar residues" evidence="1">
    <location>
        <begin position="179"/>
        <end position="188"/>
    </location>
</feature>
<comment type="caution">
    <text evidence="3">The sequence shown here is derived from an EMBL/GenBank/DDBJ whole genome shotgun (WGS) entry which is preliminary data.</text>
</comment>
<name>A0A846QMR6_9BACT</name>
<evidence type="ECO:0000313" key="3">
    <source>
        <dbReference type="EMBL" id="NJB68477.1"/>
    </source>
</evidence>
<accession>A0A846QMR6</accession>
<dbReference type="InterPro" id="IPR049073">
    <property type="entry name" value="T6SS_VgrG3-like_C"/>
</dbReference>
<dbReference type="InterPro" id="IPR023346">
    <property type="entry name" value="Lysozyme-like_dom_sf"/>
</dbReference>
<dbReference type="RefSeq" id="WP_167941540.1">
    <property type="nucleotide sequence ID" value="NZ_JAATJA010000002.1"/>
</dbReference>
<reference evidence="3 4" key="1">
    <citation type="submission" date="2020-03" db="EMBL/GenBank/DDBJ databases">
        <title>Genomic Encyclopedia of Type Strains, Phase IV (KMG-IV): sequencing the most valuable type-strain genomes for metagenomic binning, comparative biology and taxonomic classification.</title>
        <authorList>
            <person name="Goeker M."/>
        </authorList>
    </citation>
    <scope>NUCLEOTIDE SEQUENCE [LARGE SCALE GENOMIC DNA]</scope>
    <source>
        <strain evidence="3 4">DSM 24233</strain>
    </source>
</reference>
<feature type="domain" description="Type VI secretion system spike protein VgrG3-like C-terminal" evidence="2">
    <location>
        <begin position="223"/>
        <end position="412"/>
    </location>
</feature>
<evidence type="ECO:0000313" key="4">
    <source>
        <dbReference type="Proteomes" id="UP000580856"/>
    </source>
</evidence>
<dbReference type="EMBL" id="JAATJA010000002">
    <property type="protein sequence ID" value="NJB68477.1"/>
    <property type="molecule type" value="Genomic_DNA"/>
</dbReference>
<dbReference type="Proteomes" id="UP000580856">
    <property type="component" value="Unassembled WGS sequence"/>
</dbReference>
<dbReference type="Pfam" id="PF21277">
    <property type="entry name" value="T6SS_VgrG3-like_C"/>
    <property type="match status" value="1"/>
</dbReference>
<dbReference type="AlphaFoldDB" id="A0A846QMR6"/>
<dbReference type="SUPFAM" id="SSF53955">
    <property type="entry name" value="Lysozyme-like"/>
    <property type="match status" value="1"/>
</dbReference>
<proteinExistence type="predicted"/>
<organism evidence="3 4">
    <name type="scientific">Desulfobaculum xiamenense</name>
    <dbReference type="NCBI Taxonomy" id="995050"/>
    <lineage>
        <taxon>Bacteria</taxon>
        <taxon>Pseudomonadati</taxon>
        <taxon>Thermodesulfobacteriota</taxon>
        <taxon>Desulfovibrionia</taxon>
        <taxon>Desulfovibrionales</taxon>
        <taxon>Desulfovibrionaceae</taxon>
        <taxon>Desulfobaculum</taxon>
    </lineage>
</organism>